<dbReference type="EMBL" id="JBHDLJ010000005">
    <property type="protein sequence ID" value="MFB0834500.1"/>
    <property type="molecule type" value="Genomic_DNA"/>
</dbReference>
<organism evidence="2 3">
    <name type="scientific">Arthrobacter halodurans</name>
    <dbReference type="NCBI Taxonomy" id="516699"/>
    <lineage>
        <taxon>Bacteria</taxon>
        <taxon>Bacillati</taxon>
        <taxon>Actinomycetota</taxon>
        <taxon>Actinomycetes</taxon>
        <taxon>Micrococcales</taxon>
        <taxon>Micrococcaceae</taxon>
        <taxon>Arthrobacter</taxon>
    </lineage>
</organism>
<gene>
    <name evidence="2" type="ORF">ACETWP_07860</name>
</gene>
<proteinExistence type="predicted"/>
<feature type="region of interest" description="Disordered" evidence="1">
    <location>
        <begin position="1"/>
        <end position="20"/>
    </location>
</feature>
<evidence type="ECO:0008006" key="4">
    <source>
        <dbReference type="Google" id="ProtNLM"/>
    </source>
</evidence>
<accession>A0ABV4ULI3</accession>
<dbReference type="RefSeq" id="WP_373971675.1">
    <property type="nucleotide sequence ID" value="NZ_JBHDLJ010000005.1"/>
</dbReference>
<evidence type="ECO:0000313" key="3">
    <source>
        <dbReference type="Proteomes" id="UP001575652"/>
    </source>
</evidence>
<name>A0ABV4ULI3_9MICC</name>
<protein>
    <recommendedName>
        <fullName evidence="4">Asp23/Gls24 family envelope stress response protein</fullName>
    </recommendedName>
</protein>
<evidence type="ECO:0000256" key="1">
    <source>
        <dbReference type="SAM" id="MobiDB-lite"/>
    </source>
</evidence>
<evidence type="ECO:0000313" key="2">
    <source>
        <dbReference type="EMBL" id="MFB0834500.1"/>
    </source>
</evidence>
<reference evidence="2 3" key="1">
    <citation type="submission" date="2024-09" db="EMBL/GenBank/DDBJ databases">
        <authorList>
            <person name="Salinas-Garcia M.A."/>
            <person name="Prieme A."/>
        </authorList>
    </citation>
    <scope>NUCLEOTIDE SEQUENCE [LARGE SCALE GENOMIC DNA]</scope>
    <source>
        <strain evidence="2 3">DSM 21081</strain>
    </source>
</reference>
<comment type="caution">
    <text evidence="2">The sequence shown here is derived from an EMBL/GenBank/DDBJ whole genome shotgun (WGS) entry which is preliminary data.</text>
</comment>
<dbReference type="Proteomes" id="UP001575652">
    <property type="component" value="Unassembled WGS sequence"/>
</dbReference>
<keyword evidence="3" id="KW-1185">Reference proteome</keyword>
<sequence length="203" mass="22138">MALTNDRPPGPPRPDRARLGCGRDLDGLWASIDRPPTAHERSCEECRRARDSLHHLAAVTASLRARDREDHDLHPSSRVKEAIMMVARAEVRRGRRARLATTALGTIDISEHALNGLVRFAASTLPGVRARRCGIGSNTDGHSPTGPVDVNDLRVTLVVALSATVAIHDTMILLRERIGAVVLAQTSIAMRQIDVVVEDLYDV</sequence>